<comment type="subcellular location">
    <subcellularLocation>
        <location evidence="1">Cell membrane</location>
        <topology evidence="1">Multi-pass membrane protein</topology>
    </subcellularLocation>
</comment>
<feature type="transmembrane region" description="Helical" evidence="6">
    <location>
        <begin position="145"/>
        <end position="177"/>
    </location>
</feature>
<feature type="transmembrane region" description="Helical" evidence="6">
    <location>
        <begin position="106"/>
        <end position="133"/>
    </location>
</feature>
<comment type="caution">
    <text evidence="7">The sequence shown here is derived from an EMBL/GenBank/DDBJ whole genome shotgun (WGS) entry which is preliminary data.</text>
</comment>
<organism evidence="7 8">
    <name type="scientific">Sphingomonas gei</name>
    <dbReference type="NCBI Taxonomy" id="1395960"/>
    <lineage>
        <taxon>Bacteria</taxon>
        <taxon>Pseudomonadati</taxon>
        <taxon>Pseudomonadota</taxon>
        <taxon>Alphaproteobacteria</taxon>
        <taxon>Sphingomonadales</taxon>
        <taxon>Sphingomonadaceae</taxon>
        <taxon>Sphingomonas</taxon>
    </lineage>
</organism>
<feature type="transmembrane region" description="Helical" evidence="6">
    <location>
        <begin position="228"/>
        <end position="248"/>
    </location>
</feature>
<gene>
    <name evidence="7" type="ORF">E5A73_14610</name>
</gene>
<dbReference type="Pfam" id="PF03631">
    <property type="entry name" value="Virul_fac_BrkB"/>
    <property type="match status" value="1"/>
</dbReference>
<name>A0A4S1XBF3_9SPHN</name>
<evidence type="ECO:0000256" key="2">
    <source>
        <dbReference type="ARBA" id="ARBA00022475"/>
    </source>
</evidence>
<keyword evidence="3 6" id="KW-0812">Transmembrane</keyword>
<feature type="transmembrane region" description="Helical" evidence="6">
    <location>
        <begin position="35"/>
        <end position="64"/>
    </location>
</feature>
<dbReference type="NCBIfam" id="TIGR00765">
    <property type="entry name" value="yihY_not_rbn"/>
    <property type="match status" value="1"/>
</dbReference>
<proteinExistence type="predicted"/>
<keyword evidence="8" id="KW-1185">Reference proteome</keyword>
<dbReference type="GO" id="GO:0005886">
    <property type="term" value="C:plasma membrane"/>
    <property type="evidence" value="ECO:0007669"/>
    <property type="project" value="UniProtKB-SubCell"/>
</dbReference>
<feature type="transmembrane region" description="Helical" evidence="6">
    <location>
        <begin position="183"/>
        <end position="208"/>
    </location>
</feature>
<dbReference type="OrthoDB" id="9781030at2"/>
<keyword evidence="2" id="KW-1003">Cell membrane</keyword>
<evidence type="ECO:0000256" key="6">
    <source>
        <dbReference type="SAM" id="Phobius"/>
    </source>
</evidence>
<keyword evidence="4 6" id="KW-1133">Transmembrane helix</keyword>
<dbReference type="AlphaFoldDB" id="A0A4S1XBF3"/>
<dbReference type="PANTHER" id="PTHR30213">
    <property type="entry name" value="INNER MEMBRANE PROTEIN YHJD"/>
    <property type="match status" value="1"/>
</dbReference>
<evidence type="ECO:0000313" key="8">
    <source>
        <dbReference type="Proteomes" id="UP000306147"/>
    </source>
</evidence>
<dbReference type="Proteomes" id="UP000306147">
    <property type="component" value="Unassembled WGS sequence"/>
</dbReference>
<dbReference type="EMBL" id="SRXT01000005">
    <property type="protein sequence ID" value="TGX52857.1"/>
    <property type="molecule type" value="Genomic_DNA"/>
</dbReference>
<evidence type="ECO:0000256" key="3">
    <source>
        <dbReference type="ARBA" id="ARBA00022692"/>
    </source>
</evidence>
<keyword evidence="5 6" id="KW-0472">Membrane</keyword>
<evidence type="ECO:0000313" key="7">
    <source>
        <dbReference type="EMBL" id="TGX52857.1"/>
    </source>
</evidence>
<accession>A0A4S1XBF3</accession>
<reference evidence="7 8" key="1">
    <citation type="submission" date="2019-04" db="EMBL/GenBank/DDBJ databases">
        <title>Sphingomonas psychrotolerans sp. nov., isolated from soil in the Tianshan Mountains, Xinjiang, China.</title>
        <authorList>
            <person name="Luo Y."/>
            <person name="Sheng H."/>
        </authorList>
    </citation>
    <scope>NUCLEOTIDE SEQUENCE [LARGE SCALE GENOMIC DNA]</scope>
    <source>
        <strain evidence="7 8">ZFGT-11</strain>
    </source>
</reference>
<evidence type="ECO:0000256" key="1">
    <source>
        <dbReference type="ARBA" id="ARBA00004651"/>
    </source>
</evidence>
<sequence length="385" mass="39893">MNRTDRVADSPWQMSWAAWRAVALRTVKESASDNIGLAAAGVAFYGFLALVPLLSAIVLSYGIFAEPDTVVRHMRALTAVMPADVATSVGEQLMTVVEGSDGGKGFGVLLAVALALFGARNGAGALVSALNIAYDEDEKRGFVRLNLIALAITAAGALAAMLAALAVAALAAVGTLLPYANDALLILGTILSYVLLTLAGAAGAAALFRFAPSRTGARWRWITPGSILAGLLWLGLTLGFGAYVAHIAHFNATYGSLGAVIALLTWLYLSSYALLFGGELNSELERQSKCETEPPADIRSPEAVAPAARAMPLSANATESPGDQSFIAARVAARAARGAGLPKVGWITSGMATLGLTMLRREGRSGLGLALVAAAAGITWMRRRI</sequence>
<feature type="transmembrane region" description="Helical" evidence="6">
    <location>
        <begin position="254"/>
        <end position="276"/>
    </location>
</feature>
<dbReference type="InterPro" id="IPR017039">
    <property type="entry name" value="Virul_fac_BrkB"/>
</dbReference>
<evidence type="ECO:0000256" key="4">
    <source>
        <dbReference type="ARBA" id="ARBA00022989"/>
    </source>
</evidence>
<evidence type="ECO:0000256" key="5">
    <source>
        <dbReference type="ARBA" id="ARBA00023136"/>
    </source>
</evidence>
<protein>
    <submittedName>
        <fullName evidence="7">YihY/virulence factor BrkB family protein</fullName>
    </submittedName>
</protein>
<dbReference type="PANTHER" id="PTHR30213:SF0">
    <property type="entry name" value="UPF0761 MEMBRANE PROTEIN YIHY"/>
    <property type="match status" value="1"/>
</dbReference>